<dbReference type="AlphaFoldDB" id="A0A4Q2S0J0"/>
<dbReference type="Gene3D" id="1.25.40.10">
    <property type="entry name" value="Tetratricopeptide repeat domain"/>
    <property type="match status" value="2"/>
</dbReference>
<evidence type="ECO:0000256" key="2">
    <source>
        <dbReference type="SAM" id="MobiDB-lite"/>
    </source>
</evidence>
<proteinExistence type="predicted"/>
<keyword evidence="1" id="KW-0802">TPR repeat</keyword>
<accession>A0A4Q2S0J0</accession>
<sequence>MGSPGSDRTRLWPTPLPYEVAGGRRSPFRPSGPAAFSRLTVVPRPSLAAFALLSVLAVTGCSGDSSEDGPSSTASSSASSSAADTLVESALKQLDAGDIATAQATFENVLQIDPGNVYAHYNLGLLAQGTGDGALAVEQYDAALETDPDFTSALYNKGIVLEATDLEEAVALYERALAIDPDLASAHMRLGFALLHLGKTAEAEAHLSTGIELDPSMAHVQAPSYD</sequence>
<dbReference type="Proteomes" id="UP000294071">
    <property type="component" value="Unassembled WGS sequence"/>
</dbReference>
<dbReference type="PROSITE" id="PS50005">
    <property type="entry name" value="TPR"/>
    <property type="match status" value="3"/>
</dbReference>
<gene>
    <name evidence="3" type="ORF">EUA93_05610</name>
</gene>
<feature type="region of interest" description="Disordered" evidence="2">
    <location>
        <begin position="1"/>
        <end position="33"/>
    </location>
</feature>
<dbReference type="InterPro" id="IPR052943">
    <property type="entry name" value="TMTC_O-mannosyl-trnsfr"/>
</dbReference>
<feature type="repeat" description="TPR" evidence="1">
    <location>
        <begin position="184"/>
        <end position="217"/>
    </location>
</feature>
<dbReference type="SMART" id="SM00028">
    <property type="entry name" value="TPR"/>
    <property type="match status" value="4"/>
</dbReference>
<feature type="repeat" description="TPR" evidence="1">
    <location>
        <begin position="151"/>
        <end position="183"/>
    </location>
</feature>
<evidence type="ECO:0000313" key="3">
    <source>
        <dbReference type="EMBL" id="RYB93875.1"/>
    </source>
</evidence>
<dbReference type="SUPFAM" id="SSF48452">
    <property type="entry name" value="TPR-like"/>
    <property type="match status" value="1"/>
</dbReference>
<comment type="caution">
    <text evidence="3">The sequence shown here is derived from an EMBL/GenBank/DDBJ whole genome shotgun (WGS) entry which is preliminary data.</text>
</comment>
<dbReference type="InterPro" id="IPR019734">
    <property type="entry name" value="TPR_rpt"/>
</dbReference>
<organism evidence="3 4">
    <name type="scientific">Nocardioides oleivorans</name>
    <dbReference type="NCBI Taxonomy" id="273676"/>
    <lineage>
        <taxon>Bacteria</taxon>
        <taxon>Bacillati</taxon>
        <taxon>Actinomycetota</taxon>
        <taxon>Actinomycetes</taxon>
        <taxon>Propionibacteriales</taxon>
        <taxon>Nocardioidaceae</taxon>
        <taxon>Nocardioides</taxon>
    </lineage>
</organism>
<name>A0A4Q2S0J0_9ACTN</name>
<dbReference type="EMBL" id="SDWT01000001">
    <property type="protein sequence ID" value="RYB93875.1"/>
    <property type="molecule type" value="Genomic_DNA"/>
</dbReference>
<keyword evidence="4" id="KW-1185">Reference proteome</keyword>
<dbReference type="PANTHER" id="PTHR44809:SF1">
    <property type="entry name" value="PROTEIN O-MANNOSYL-TRANSFERASE TMTC1"/>
    <property type="match status" value="1"/>
</dbReference>
<dbReference type="OrthoDB" id="176124at2"/>
<protein>
    <submittedName>
        <fullName evidence="3">Tetratricopeptide repeat protein</fullName>
    </submittedName>
</protein>
<dbReference type="Pfam" id="PF14559">
    <property type="entry name" value="TPR_19"/>
    <property type="match status" value="2"/>
</dbReference>
<evidence type="ECO:0000313" key="4">
    <source>
        <dbReference type="Proteomes" id="UP000294071"/>
    </source>
</evidence>
<reference evidence="3 4" key="1">
    <citation type="submission" date="2019-01" db="EMBL/GenBank/DDBJ databases">
        <title>Novel species of Nocardioides.</title>
        <authorList>
            <person name="Liu Q."/>
            <person name="Xin Y.-H."/>
        </authorList>
    </citation>
    <scope>NUCLEOTIDE SEQUENCE [LARGE SCALE GENOMIC DNA]</scope>
    <source>
        <strain evidence="3 4">CGMCC 4.6882</strain>
    </source>
</reference>
<feature type="repeat" description="TPR" evidence="1">
    <location>
        <begin position="117"/>
        <end position="150"/>
    </location>
</feature>
<evidence type="ECO:0000256" key="1">
    <source>
        <dbReference type="PROSITE-ProRule" id="PRU00339"/>
    </source>
</evidence>
<dbReference type="PANTHER" id="PTHR44809">
    <property type="match status" value="1"/>
</dbReference>
<dbReference type="InterPro" id="IPR011990">
    <property type="entry name" value="TPR-like_helical_dom_sf"/>
</dbReference>